<name>A0ABN1U959_9ACTN</name>
<protein>
    <recommendedName>
        <fullName evidence="2">DUF305 domain-containing protein</fullName>
    </recommendedName>
</protein>
<dbReference type="Proteomes" id="UP001499979">
    <property type="component" value="Unassembled WGS sequence"/>
</dbReference>
<dbReference type="PANTHER" id="PTHR36933:SF1">
    <property type="entry name" value="SLL0788 PROTEIN"/>
    <property type="match status" value="1"/>
</dbReference>
<dbReference type="PANTHER" id="PTHR36933">
    <property type="entry name" value="SLL0788 PROTEIN"/>
    <property type="match status" value="1"/>
</dbReference>
<reference evidence="3 4" key="1">
    <citation type="journal article" date="2019" name="Int. J. Syst. Evol. Microbiol.">
        <title>The Global Catalogue of Microorganisms (GCM) 10K type strain sequencing project: providing services to taxonomists for standard genome sequencing and annotation.</title>
        <authorList>
            <consortium name="The Broad Institute Genomics Platform"/>
            <consortium name="The Broad Institute Genome Sequencing Center for Infectious Disease"/>
            <person name="Wu L."/>
            <person name="Ma J."/>
        </authorList>
    </citation>
    <scope>NUCLEOTIDE SEQUENCE [LARGE SCALE GENOMIC DNA]</scope>
    <source>
        <strain evidence="3 4">JCM 11813</strain>
    </source>
</reference>
<feature type="transmembrane region" description="Helical" evidence="1">
    <location>
        <begin position="38"/>
        <end position="58"/>
    </location>
</feature>
<dbReference type="InterPro" id="IPR005183">
    <property type="entry name" value="DUF305_CopM-like"/>
</dbReference>
<dbReference type="Pfam" id="PF03713">
    <property type="entry name" value="DUF305"/>
    <property type="match status" value="1"/>
</dbReference>
<evidence type="ECO:0000313" key="4">
    <source>
        <dbReference type="Proteomes" id="UP001499979"/>
    </source>
</evidence>
<evidence type="ECO:0000256" key="1">
    <source>
        <dbReference type="SAM" id="Phobius"/>
    </source>
</evidence>
<gene>
    <name evidence="3" type="ORF">GCM10009606_07390</name>
</gene>
<dbReference type="RefSeq" id="WP_343905754.1">
    <property type="nucleotide sequence ID" value="NZ_BAAAJE010000002.1"/>
</dbReference>
<comment type="caution">
    <text evidence="3">The sequence shown here is derived from an EMBL/GenBank/DDBJ whole genome shotgun (WGS) entry which is preliminary data.</text>
</comment>
<keyword evidence="4" id="KW-1185">Reference proteome</keyword>
<evidence type="ECO:0000259" key="2">
    <source>
        <dbReference type="Pfam" id="PF03713"/>
    </source>
</evidence>
<accession>A0ABN1U959</accession>
<keyword evidence="1" id="KW-0472">Membrane</keyword>
<keyword evidence="1" id="KW-1133">Transmembrane helix</keyword>
<dbReference type="Gene3D" id="1.20.1260.10">
    <property type="match status" value="1"/>
</dbReference>
<dbReference type="EMBL" id="BAAAJE010000002">
    <property type="protein sequence ID" value="GAA1130023.1"/>
    <property type="molecule type" value="Genomic_DNA"/>
</dbReference>
<feature type="domain" description="DUF305" evidence="2">
    <location>
        <begin position="85"/>
        <end position="230"/>
    </location>
</feature>
<proteinExistence type="predicted"/>
<evidence type="ECO:0000313" key="3">
    <source>
        <dbReference type="EMBL" id="GAA1130023.1"/>
    </source>
</evidence>
<organism evidence="3 4">
    <name type="scientific">Nocardioides aquiterrae</name>
    <dbReference type="NCBI Taxonomy" id="203799"/>
    <lineage>
        <taxon>Bacteria</taxon>
        <taxon>Bacillati</taxon>
        <taxon>Actinomycetota</taxon>
        <taxon>Actinomycetes</taxon>
        <taxon>Propionibacteriales</taxon>
        <taxon>Nocardioidaceae</taxon>
        <taxon>Nocardioides</taxon>
    </lineage>
</organism>
<keyword evidence="1" id="KW-0812">Transmembrane</keyword>
<sequence>MVKAGTRQRAAVEFGCGLQYAFHQVQAGGGIGRIKRKLAAATLVVAGTLTLAACGGGMDGMNMGDDSSSSPSATADASAEFNDADVTFASHMIPHHQQAVEMAELADTRAQSQEVKDLAAQIKRAQGPEIEQMTAWLDAWGQPAPSDMGGMDMGGSMPGMMSEDEMGQLEGASGAEFDQMFLTMMISHHQGAIEMAKTEQADGKNEDAIDLAAQIERAQTEEIATMRELLK</sequence>
<dbReference type="InterPro" id="IPR012347">
    <property type="entry name" value="Ferritin-like"/>
</dbReference>